<evidence type="ECO:0000313" key="1">
    <source>
        <dbReference type="EMBL" id="MBC8757223.1"/>
    </source>
</evidence>
<organism evidence="1 2">
    <name type="scientific">Kordia aestuariivivens</name>
    <dbReference type="NCBI Taxonomy" id="2759037"/>
    <lineage>
        <taxon>Bacteria</taxon>
        <taxon>Pseudomonadati</taxon>
        <taxon>Bacteroidota</taxon>
        <taxon>Flavobacteriia</taxon>
        <taxon>Flavobacteriales</taxon>
        <taxon>Flavobacteriaceae</taxon>
        <taxon>Kordia</taxon>
    </lineage>
</organism>
<comment type="caution">
    <text evidence="1">The sequence shown here is derived from an EMBL/GenBank/DDBJ whole genome shotgun (WGS) entry which is preliminary data.</text>
</comment>
<gene>
    <name evidence="1" type="ORF">H2O64_21315</name>
</gene>
<name>A0ABR7QFN5_9FLAO</name>
<reference evidence="1 2" key="1">
    <citation type="submission" date="2020-07" db="EMBL/GenBank/DDBJ databases">
        <title>Description of Kordia aestuariivivens sp. nov., isolated from a tidal flat.</title>
        <authorList>
            <person name="Park S."/>
            <person name="Yoon J.-H."/>
        </authorList>
    </citation>
    <scope>NUCLEOTIDE SEQUENCE [LARGE SCALE GENOMIC DNA]</scope>
    <source>
        <strain evidence="1 2">YSTF-M3</strain>
    </source>
</reference>
<dbReference type="Proteomes" id="UP000619238">
    <property type="component" value="Unassembled WGS sequence"/>
</dbReference>
<proteinExistence type="predicted"/>
<evidence type="ECO:0000313" key="2">
    <source>
        <dbReference type="Proteomes" id="UP000619238"/>
    </source>
</evidence>
<sequence length="74" mass="8193">MKKKNLKNLSINKSKISNLNKEDIVAGLAILTYYYQQCGTGPQTIACTGGVLCTYNSVQRCKTNEVDYATRPIC</sequence>
<protein>
    <recommendedName>
        <fullName evidence="3">Natural product</fullName>
    </recommendedName>
</protein>
<evidence type="ECO:0008006" key="3">
    <source>
        <dbReference type="Google" id="ProtNLM"/>
    </source>
</evidence>
<dbReference type="EMBL" id="JACGWS010000017">
    <property type="protein sequence ID" value="MBC8757223.1"/>
    <property type="molecule type" value="Genomic_DNA"/>
</dbReference>
<accession>A0ABR7QFN5</accession>
<keyword evidence="2" id="KW-1185">Reference proteome</keyword>
<dbReference type="RefSeq" id="WP_187564266.1">
    <property type="nucleotide sequence ID" value="NZ_JACGWS010000017.1"/>
</dbReference>